<dbReference type="EMBL" id="BPLR01004272">
    <property type="protein sequence ID" value="GIX93595.1"/>
    <property type="molecule type" value="Genomic_DNA"/>
</dbReference>
<dbReference type="AlphaFoldDB" id="A0AAV4P8R5"/>
<gene>
    <name evidence="3" type="primary">WASHC3</name>
    <name evidence="3" type="ORF">CEXT_414921</name>
</gene>
<dbReference type="Pfam" id="PF10152">
    <property type="entry name" value="CCDC53"/>
    <property type="match status" value="1"/>
</dbReference>
<dbReference type="InterPro" id="IPR019309">
    <property type="entry name" value="WASHC3"/>
</dbReference>
<feature type="region of interest" description="Disordered" evidence="2">
    <location>
        <begin position="80"/>
        <end position="110"/>
    </location>
</feature>
<dbReference type="GO" id="GO:0030041">
    <property type="term" value="P:actin filament polymerization"/>
    <property type="evidence" value="ECO:0007669"/>
    <property type="project" value="TreeGrafter"/>
</dbReference>
<evidence type="ECO:0000256" key="1">
    <source>
        <dbReference type="ARBA" id="ARBA00006290"/>
    </source>
</evidence>
<dbReference type="GO" id="GO:0006887">
    <property type="term" value="P:exocytosis"/>
    <property type="evidence" value="ECO:0007669"/>
    <property type="project" value="TreeGrafter"/>
</dbReference>
<comment type="similarity">
    <text evidence="1">Belongs to the CCDC53 family.</text>
</comment>
<reference evidence="3 4" key="1">
    <citation type="submission" date="2021-06" db="EMBL/GenBank/DDBJ databases">
        <title>Caerostris extrusa draft genome.</title>
        <authorList>
            <person name="Kono N."/>
            <person name="Arakawa K."/>
        </authorList>
    </citation>
    <scope>NUCLEOTIDE SEQUENCE [LARGE SCALE GENOMIC DNA]</scope>
</reference>
<feature type="compositionally biased region" description="Low complexity" evidence="2">
    <location>
        <begin position="97"/>
        <end position="108"/>
    </location>
</feature>
<evidence type="ECO:0000313" key="4">
    <source>
        <dbReference type="Proteomes" id="UP001054945"/>
    </source>
</evidence>
<dbReference type="GO" id="GO:0071203">
    <property type="term" value="C:WASH complex"/>
    <property type="evidence" value="ECO:0007669"/>
    <property type="project" value="InterPro"/>
</dbReference>
<dbReference type="PANTHER" id="PTHR13015:SF0">
    <property type="entry name" value="WASH COMPLEX SUBUNIT 3"/>
    <property type="match status" value="1"/>
</dbReference>
<evidence type="ECO:0000256" key="2">
    <source>
        <dbReference type="SAM" id="MobiDB-lite"/>
    </source>
</evidence>
<evidence type="ECO:0000313" key="3">
    <source>
        <dbReference type="EMBL" id="GIX93595.1"/>
    </source>
</evidence>
<dbReference type="Gene3D" id="1.20.5.110">
    <property type="match status" value="1"/>
</dbReference>
<organism evidence="3 4">
    <name type="scientific">Caerostris extrusa</name>
    <name type="common">Bark spider</name>
    <name type="synonym">Caerostris bankana</name>
    <dbReference type="NCBI Taxonomy" id="172846"/>
    <lineage>
        <taxon>Eukaryota</taxon>
        <taxon>Metazoa</taxon>
        <taxon>Ecdysozoa</taxon>
        <taxon>Arthropoda</taxon>
        <taxon>Chelicerata</taxon>
        <taxon>Arachnida</taxon>
        <taxon>Araneae</taxon>
        <taxon>Araneomorphae</taxon>
        <taxon>Entelegynae</taxon>
        <taxon>Araneoidea</taxon>
        <taxon>Araneidae</taxon>
        <taxon>Caerostris</taxon>
    </lineage>
</organism>
<comment type="caution">
    <text evidence="3">The sequence shown here is derived from an EMBL/GenBank/DDBJ whole genome shotgun (WGS) entry which is preliminary data.</text>
</comment>
<proteinExistence type="inferred from homology"/>
<dbReference type="Proteomes" id="UP001054945">
    <property type="component" value="Unassembled WGS sequence"/>
</dbReference>
<accession>A0AAV4P8R5</accession>
<feature type="compositionally biased region" description="Polar residues" evidence="2">
    <location>
        <begin position="82"/>
        <end position="96"/>
    </location>
</feature>
<feature type="compositionally biased region" description="Acidic residues" evidence="2">
    <location>
        <begin position="220"/>
        <end position="235"/>
    </location>
</feature>
<protein>
    <submittedName>
        <fullName evidence="3">WASH complex subunit 3</fullName>
    </submittedName>
</protein>
<dbReference type="PANTHER" id="PTHR13015">
    <property type="entry name" value="PROTEIN AD-016-RELATED"/>
    <property type="match status" value="1"/>
</dbReference>
<keyword evidence="4" id="KW-1185">Reference proteome</keyword>
<name>A0AAV4P8R5_CAEEX</name>
<feature type="region of interest" description="Disordered" evidence="2">
    <location>
        <begin position="203"/>
        <end position="235"/>
    </location>
</feature>
<sequence>MDSDGLPIVGSGVDYSKVDPLNQKRTLTFLNHFLIRTTSFLNHFSSVCDEKLENLLIRIQRLEASMCILEAKLASIPGLDDVTTSTEPVGNTETETSSSSIPAAQPQSENVTANVAPIAEPPKEEQKPKMTVSQDPRFAKYFKMINMGVPPGAVQLKMTAEGVDPALFELSPLFQAVCLAYSAQHYPYLFTFTLAPHSTMKYISNNPDAEAPPGAPPQPADDDSEQSEGSDFSDE</sequence>